<keyword evidence="1" id="KW-1133">Transmembrane helix</keyword>
<dbReference type="PATRIC" id="fig|1291734.4.peg.884"/>
<name>A0A0R1JYD5_9LACO</name>
<keyword evidence="1" id="KW-0812">Transmembrane</keyword>
<feature type="transmembrane region" description="Helical" evidence="1">
    <location>
        <begin position="210"/>
        <end position="239"/>
    </location>
</feature>
<keyword evidence="3" id="KW-1185">Reference proteome</keyword>
<feature type="transmembrane region" description="Helical" evidence="1">
    <location>
        <begin position="46"/>
        <end position="63"/>
    </location>
</feature>
<feature type="transmembrane region" description="Helical" evidence="1">
    <location>
        <begin position="178"/>
        <end position="204"/>
    </location>
</feature>
<dbReference type="EMBL" id="AZDJ01000001">
    <property type="protein sequence ID" value="KRK74259.1"/>
    <property type="molecule type" value="Genomic_DNA"/>
</dbReference>
<evidence type="ECO:0000256" key="1">
    <source>
        <dbReference type="SAM" id="Phobius"/>
    </source>
</evidence>
<gene>
    <name evidence="2" type="ORF">FD02_GL000858</name>
</gene>
<feature type="transmembrane region" description="Helical" evidence="1">
    <location>
        <begin position="134"/>
        <end position="157"/>
    </location>
</feature>
<sequence>MEKLYNINYSIIEGDYILQYNQKQFHDFRRRYHDDWAPAHLKTIRWVYAAMIILALLFPAVWLHKVYGGQGLAGIWGLLGLTLIGTILCGVTGKPINQAWQIGGDLLLLLVGAIVLGVLFLAFAYAYLQITLPAASVAWTGLAVVVVFCGDVIHIGRLIGKYYYSGSAKRNKASWGDLIIPVVLVLFAVGVYVAANFATSMLVINTPWAIWIFLLGGLVCLAYLINWTAQVFWGIYAVVKFPEINQS</sequence>
<feature type="transmembrane region" description="Helical" evidence="1">
    <location>
        <begin position="75"/>
        <end position="94"/>
    </location>
</feature>
<accession>A0A0R1JYD5</accession>
<evidence type="ECO:0000313" key="2">
    <source>
        <dbReference type="EMBL" id="KRK74259.1"/>
    </source>
</evidence>
<dbReference type="Proteomes" id="UP000051804">
    <property type="component" value="Unassembled WGS sequence"/>
</dbReference>
<dbReference type="RefSeq" id="WP_056949862.1">
    <property type="nucleotide sequence ID" value="NZ_AZDJ01000001.1"/>
</dbReference>
<protein>
    <submittedName>
        <fullName evidence="2">Uncharacterized protein</fullName>
    </submittedName>
</protein>
<dbReference type="AlphaFoldDB" id="A0A0R1JYD5"/>
<reference evidence="2 3" key="1">
    <citation type="journal article" date="2015" name="Genome Announc.">
        <title>Expanding the biotechnology potential of lactobacilli through comparative genomics of 213 strains and associated genera.</title>
        <authorList>
            <person name="Sun Z."/>
            <person name="Harris H.M."/>
            <person name="McCann A."/>
            <person name="Guo C."/>
            <person name="Argimon S."/>
            <person name="Zhang W."/>
            <person name="Yang X."/>
            <person name="Jeffery I.B."/>
            <person name="Cooney J.C."/>
            <person name="Kagawa T.F."/>
            <person name="Liu W."/>
            <person name="Song Y."/>
            <person name="Salvetti E."/>
            <person name="Wrobel A."/>
            <person name="Rasinkangas P."/>
            <person name="Parkhill J."/>
            <person name="Rea M.C."/>
            <person name="O'Sullivan O."/>
            <person name="Ritari J."/>
            <person name="Douillard F.P."/>
            <person name="Paul Ross R."/>
            <person name="Yang R."/>
            <person name="Briner A.E."/>
            <person name="Felis G.E."/>
            <person name="de Vos W.M."/>
            <person name="Barrangou R."/>
            <person name="Klaenhammer T.R."/>
            <person name="Caufield P.W."/>
            <person name="Cui Y."/>
            <person name="Zhang H."/>
            <person name="O'Toole P.W."/>
        </authorList>
    </citation>
    <scope>NUCLEOTIDE SEQUENCE [LARGE SCALE GENOMIC DNA]</scope>
    <source>
        <strain evidence="2 3">JCM 17158</strain>
    </source>
</reference>
<proteinExistence type="predicted"/>
<keyword evidence="1" id="KW-0472">Membrane</keyword>
<feature type="transmembrane region" description="Helical" evidence="1">
    <location>
        <begin position="106"/>
        <end position="128"/>
    </location>
</feature>
<organism evidence="2 3">
    <name type="scientific">Lacticaseibacillus nasuensis JCM 17158</name>
    <dbReference type="NCBI Taxonomy" id="1291734"/>
    <lineage>
        <taxon>Bacteria</taxon>
        <taxon>Bacillati</taxon>
        <taxon>Bacillota</taxon>
        <taxon>Bacilli</taxon>
        <taxon>Lactobacillales</taxon>
        <taxon>Lactobacillaceae</taxon>
        <taxon>Lacticaseibacillus</taxon>
    </lineage>
</organism>
<comment type="caution">
    <text evidence="2">The sequence shown here is derived from an EMBL/GenBank/DDBJ whole genome shotgun (WGS) entry which is preliminary data.</text>
</comment>
<evidence type="ECO:0000313" key="3">
    <source>
        <dbReference type="Proteomes" id="UP000051804"/>
    </source>
</evidence>